<dbReference type="EMBL" id="JACHCA010000015">
    <property type="protein sequence ID" value="MBB6130512.1"/>
    <property type="molecule type" value="Genomic_DNA"/>
</dbReference>
<sequence length="84" mass="9388">MGLPVKNAMNGYLTIPKSICCKLCKTCGARPVIKADAAGLYVVKCPNDDRHYQTRAGLIDIDDWNRNNSLYYVPCRDFNSQVSC</sequence>
<organism evidence="2 4">
    <name type="scientific">Mucilaginibacter lappiensis</name>
    <dbReference type="NCBI Taxonomy" id="354630"/>
    <lineage>
        <taxon>Bacteria</taxon>
        <taxon>Pseudomonadati</taxon>
        <taxon>Bacteroidota</taxon>
        <taxon>Sphingobacteriia</taxon>
        <taxon>Sphingobacteriales</taxon>
        <taxon>Sphingobacteriaceae</taxon>
        <taxon>Mucilaginibacter</taxon>
    </lineage>
</organism>
<dbReference type="RefSeq" id="WP_076372192.1">
    <property type="nucleotide sequence ID" value="NZ_FTMG01000003.1"/>
</dbReference>
<dbReference type="Proteomes" id="UP000541583">
    <property type="component" value="Unassembled WGS sequence"/>
</dbReference>
<accession>A0A1N6UQ89</accession>
<dbReference type="EMBL" id="JACHCB010000003">
    <property type="protein sequence ID" value="MBB6108918.1"/>
    <property type="molecule type" value="Genomic_DNA"/>
</dbReference>
<evidence type="ECO:0000313" key="3">
    <source>
        <dbReference type="Proteomes" id="UP000541583"/>
    </source>
</evidence>
<name>A0A1N6UQ89_9SPHI</name>
<dbReference type="STRING" id="354630.SAMN05421821_103152"/>
<dbReference type="OrthoDB" id="797361at2"/>
<evidence type="ECO:0000313" key="2">
    <source>
        <dbReference type="EMBL" id="MBB6130512.1"/>
    </source>
</evidence>
<keyword evidence="3" id="KW-1185">Reference proteome</keyword>
<dbReference type="Proteomes" id="UP000548326">
    <property type="component" value="Unassembled WGS sequence"/>
</dbReference>
<gene>
    <name evidence="2" type="ORF">HDF22_004652</name>
    <name evidence="1" type="ORF">HDF23_001661</name>
</gene>
<comment type="caution">
    <text evidence="2">The sequence shown here is derived from an EMBL/GenBank/DDBJ whole genome shotgun (WGS) entry which is preliminary data.</text>
</comment>
<proteinExistence type="predicted"/>
<protein>
    <submittedName>
        <fullName evidence="2">Uncharacterized protein</fullName>
    </submittedName>
</protein>
<dbReference type="AlphaFoldDB" id="A0A1N6UQ89"/>
<reference evidence="3 4" key="1">
    <citation type="submission" date="2020-08" db="EMBL/GenBank/DDBJ databases">
        <title>Genomic Encyclopedia of Type Strains, Phase IV (KMG-V): Genome sequencing to study the core and pangenomes of soil and plant-associated prokaryotes.</title>
        <authorList>
            <person name="Whitman W."/>
        </authorList>
    </citation>
    <scope>NUCLEOTIDE SEQUENCE [LARGE SCALE GENOMIC DNA]</scope>
    <source>
        <strain evidence="1 3">ANJLi2</strain>
        <strain evidence="2 4">MP601</strain>
    </source>
</reference>
<evidence type="ECO:0000313" key="1">
    <source>
        <dbReference type="EMBL" id="MBB6108918.1"/>
    </source>
</evidence>
<evidence type="ECO:0000313" key="4">
    <source>
        <dbReference type="Proteomes" id="UP000548326"/>
    </source>
</evidence>